<gene>
    <name evidence="2" type="ORF">EJP69_16490</name>
</gene>
<dbReference type="PANTHER" id="PTHR43581:SF3">
    <property type="entry name" value="AAA+ ATPASE DOMAIN-CONTAINING PROTEIN"/>
    <property type="match status" value="1"/>
</dbReference>
<dbReference type="OrthoDB" id="3322489at2"/>
<dbReference type="InterPro" id="IPR051396">
    <property type="entry name" value="Bact_Antivir_Def_Nuclease"/>
</dbReference>
<proteinExistence type="predicted"/>
<sequence length="597" mass="66069">MKIVAFRVTNFRSIVDTGRIQLSGDNITALVGQNESGKSAVLDALALTFTDLHPSVEDFRYGEKPPAVFLETQSSSSELEGMLSEISNEALRAKVAKRLIPLNGVLQWQFFVYSVDEEQPRITHVFDNLPLGDLDVEARDELDAVALEEARLALKDEISKFRKAIYKSAPTFVPFDEESGLLPNRIDVSANAVLKGAGSVAALNFLSIAGIQLNTLLASDTKGQTALLRRANKKITDDFRAFWKQNIGEVSGIELSCAVHQYPTGREKQGQSFLEFLISDGDNTLHPRQRSKGTRWFISFFLQLRAAAEADSDHFFLLDEPGSNLHERAQTDVMELVEKISSKVGVIYSTHSPHLIRHDRLNRVVAVERDSAEPGNPTKLIGAHALGAANIDTLSPIYVAMGVSLARQTSIKQRNNVILEELSAQYYLRAFWLLAKSTQEVQFLAATGASNIPMLANLFLGWGLEFLVVVDDEATGRGVFNRLKRDMFLDDSSWAKKRMYKLAGCDGIEDIFEADDYKNYVAAEAVLGKGQRNSGWAKSHGAAKAIHAFEFLRKVESGLIEMEKLQAGTQKNIAKTVEEIAERLSMFAKAPQVEQAS</sequence>
<feature type="domain" description="AAA+ ATPase" evidence="1">
    <location>
        <begin position="24"/>
        <end position="371"/>
    </location>
</feature>
<dbReference type="Pfam" id="PF02463">
    <property type="entry name" value="SMC_N"/>
    <property type="match status" value="1"/>
</dbReference>
<keyword evidence="3" id="KW-1185">Reference proteome</keyword>
<accession>A0A431TJQ9</accession>
<evidence type="ECO:0000259" key="1">
    <source>
        <dbReference type="SMART" id="SM00382"/>
    </source>
</evidence>
<evidence type="ECO:0000313" key="3">
    <source>
        <dbReference type="Proteomes" id="UP000267418"/>
    </source>
</evidence>
<evidence type="ECO:0000313" key="2">
    <source>
        <dbReference type="EMBL" id="RTQ33955.1"/>
    </source>
</evidence>
<dbReference type="Gene3D" id="3.40.50.300">
    <property type="entry name" value="P-loop containing nucleotide triphosphate hydrolases"/>
    <property type="match status" value="1"/>
</dbReference>
<dbReference type="Proteomes" id="UP000267418">
    <property type="component" value="Unassembled WGS sequence"/>
</dbReference>
<dbReference type="PANTHER" id="PTHR43581">
    <property type="entry name" value="ATP/GTP PHOSPHATASE"/>
    <property type="match status" value="1"/>
</dbReference>
<dbReference type="SUPFAM" id="SSF52540">
    <property type="entry name" value="P-loop containing nucleoside triphosphate hydrolases"/>
    <property type="match status" value="1"/>
</dbReference>
<name>A0A431TJQ9_9BURK</name>
<dbReference type="SMART" id="SM00382">
    <property type="entry name" value="AAA"/>
    <property type="match status" value="1"/>
</dbReference>
<dbReference type="InterPro" id="IPR027417">
    <property type="entry name" value="P-loop_NTPase"/>
</dbReference>
<dbReference type="InterPro" id="IPR003593">
    <property type="entry name" value="AAA+_ATPase"/>
</dbReference>
<organism evidence="2 3">
    <name type="scientific">Variovorax gossypii</name>
    <dbReference type="NCBI Taxonomy" id="1679495"/>
    <lineage>
        <taxon>Bacteria</taxon>
        <taxon>Pseudomonadati</taxon>
        <taxon>Pseudomonadota</taxon>
        <taxon>Betaproteobacteria</taxon>
        <taxon>Burkholderiales</taxon>
        <taxon>Comamonadaceae</taxon>
        <taxon>Variovorax</taxon>
    </lineage>
</organism>
<comment type="caution">
    <text evidence="2">The sequence shown here is derived from an EMBL/GenBank/DDBJ whole genome shotgun (WGS) entry which is preliminary data.</text>
</comment>
<dbReference type="GO" id="GO:0016887">
    <property type="term" value="F:ATP hydrolysis activity"/>
    <property type="evidence" value="ECO:0007669"/>
    <property type="project" value="InterPro"/>
</dbReference>
<dbReference type="InterPro" id="IPR003395">
    <property type="entry name" value="RecF/RecN/SMC_N"/>
</dbReference>
<dbReference type="RefSeq" id="WP_126471485.1">
    <property type="nucleotide sequence ID" value="NZ_RXOE01000003.1"/>
</dbReference>
<dbReference type="GO" id="GO:0005524">
    <property type="term" value="F:ATP binding"/>
    <property type="evidence" value="ECO:0007669"/>
    <property type="project" value="InterPro"/>
</dbReference>
<dbReference type="EMBL" id="RXOE01000003">
    <property type="protein sequence ID" value="RTQ33955.1"/>
    <property type="molecule type" value="Genomic_DNA"/>
</dbReference>
<reference evidence="2 3" key="1">
    <citation type="submission" date="2018-12" db="EMBL/GenBank/DDBJ databases">
        <title>The genome of Variovorax gossypii DSM 100435.</title>
        <authorList>
            <person name="Gao J."/>
            <person name="Sun J."/>
        </authorList>
    </citation>
    <scope>NUCLEOTIDE SEQUENCE [LARGE SCALE GENOMIC DNA]</scope>
    <source>
        <strain evidence="2 3">DSM 100435</strain>
    </source>
</reference>
<dbReference type="AlphaFoldDB" id="A0A431TJQ9"/>
<protein>
    <recommendedName>
        <fullName evidence="1">AAA+ ATPase domain-containing protein</fullName>
    </recommendedName>
</protein>
<dbReference type="CDD" id="cd00267">
    <property type="entry name" value="ABC_ATPase"/>
    <property type="match status" value="1"/>
</dbReference>